<protein>
    <submittedName>
        <fullName evidence="6">TauD/TfdA family dioxygenase</fullName>
    </submittedName>
</protein>
<organism evidence="6 7">
    <name type="scientific">Sphaerisporangium aureirubrum</name>
    <dbReference type="NCBI Taxonomy" id="1544736"/>
    <lineage>
        <taxon>Bacteria</taxon>
        <taxon>Bacillati</taxon>
        <taxon>Actinomycetota</taxon>
        <taxon>Actinomycetes</taxon>
        <taxon>Streptosporangiales</taxon>
        <taxon>Streptosporangiaceae</taxon>
        <taxon>Sphaerisporangium</taxon>
    </lineage>
</organism>
<dbReference type="PANTHER" id="PTHR10696">
    <property type="entry name" value="GAMMA-BUTYROBETAINE HYDROXYLASE-RELATED"/>
    <property type="match status" value="1"/>
</dbReference>
<dbReference type="SUPFAM" id="SSF51197">
    <property type="entry name" value="Clavaminate synthase-like"/>
    <property type="match status" value="1"/>
</dbReference>
<dbReference type="GO" id="GO:0051213">
    <property type="term" value="F:dioxygenase activity"/>
    <property type="evidence" value="ECO:0007669"/>
    <property type="project" value="UniProtKB-KW"/>
</dbReference>
<dbReference type="Gene3D" id="3.60.130.10">
    <property type="entry name" value="Clavaminate synthase-like"/>
    <property type="match status" value="1"/>
</dbReference>
<evidence type="ECO:0000256" key="4">
    <source>
        <dbReference type="ARBA" id="ARBA00023194"/>
    </source>
</evidence>
<evidence type="ECO:0000313" key="7">
    <source>
        <dbReference type="Proteomes" id="UP001596137"/>
    </source>
</evidence>
<gene>
    <name evidence="6" type="ORF">ACFP1K_15070</name>
</gene>
<evidence type="ECO:0000256" key="3">
    <source>
        <dbReference type="ARBA" id="ARBA00023004"/>
    </source>
</evidence>
<keyword evidence="2" id="KW-0560">Oxidoreductase</keyword>
<keyword evidence="4" id="KW-0045">Antibiotic biosynthesis</keyword>
<dbReference type="InterPro" id="IPR003819">
    <property type="entry name" value="TauD/TfdA-like"/>
</dbReference>
<dbReference type="InterPro" id="IPR050411">
    <property type="entry name" value="AlphaKG_dependent_hydroxylases"/>
</dbReference>
<evidence type="ECO:0000259" key="5">
    <source>
        <dbReference type="Pfam" id="PF02668"/>
    </source>
</evidence>
<comment type="cofactor">
    <cofactor evidence="1">
        <name>Fe(2+)</name>
        <dbReference type="ChEBI" id="CHEBI:29033"/>
    </cofactor>
</comment>
<evidence type="ECO:0000256" key="1">
    <source>
        <dbReference type="ARBA" id="ARBA00001954"/>
    </source>
</evidence>
<reference evidence="7" key="1">
    <citation type="journal article" date="2019" name="Int. J. Syst. Evol. Microbiol.">
        <title>The Global Catalogue of Microorganisms (GCM) 10K type strain sequencing project: providing services to taxonomists for standard genome sequencing and annotation.</title>
        <authorList>
            <consortium name="The Broad Institute Genomics Platform"/>
            <consortium name="The Broad Institute Genome Sequencing Center for Infectious Disease"/>
            <person name="Wu L."/>
            <person name="Ma J."/>
        </authorList>
    </citation>
    <scope>NUCLEOTIDE SEQUENCE [LARGE SCALE GENOMIC DNA]</scope>
    <source>
        <strain evidence="7">JCM 30346</strain>
    </source>
</reference>
<dbReference type="EMBL" id="JBHSRF010000017">
    <property type="protein sequence ID" value="MFC6082486.1"/>
    <property type="molecule type" value="Genomic_DNA"/>
</dbReference>
<evidence type="ECO:0000256" key="2">
    <source>
        <dbReference type="ARBA" id="ARBA00023002"/>
    </source>
</evidence>
<comment type="caution">
    <text evidence="6">The sequence shown here is derived from an EMBL/GenBank/DDBJ whole genome shotgun (WGS) entry which is preliminary data.</text>
</comment>
<dbReference type="InterPro" id="IPR042098">
    <property type="entry name" value="TauD-like_sf"/>
</dbReference>
<dbReference type="Pfam" id="PF02668">
    <property type="entry name" value="TauD"/>
    <property type="match status" value="1"/>
</dbReference>
<keyword evidence="6" id="KW-0223">Dioxygenase</keyword>
<keyword evidence="7" id="KW-1185">Reference proteome</keyword>
<proteinExistence type="predicted"/>
<accession>A0ABW1NGW0</accession>
<dbReference type="RefSeq" id="WP_380752588.1">
    <property type="nucleotide sequence ID" value="NZ_JBHSRF010000017.1"/>
</dbReference>
<sequence>MTEKVPDTPITPSDLNSDLTARLNDDQSRHINERLMSAGRVLFRGFPLESTADFAKAVRTLGGDPLPYTERSTPRKQLESGIYTSTEYTREEEIFFHNENSYQATWPGRLFFFCQRPPASGGATPLADVRQVTASLDVGIVEEFRRRGWRHIRNYHPQIGLPWSEVFGTTSREAVDLYCGDNGIQTHWNSDGTLRTVADRVALHRHPGNGDELWFNHIAFFHWTTIPERVIGVLEELFGRSGLPNNTVYGDGAEIPAEVCAHIREKYREAATRFDYRRGDLLMIDNMLTAHGREPYEGERQIAVAMT</sequence>
<dbReference type="Proteomes" id="UP001596137">
    <property type="component" value="Unassembled WGS sequence"/>
</dbReference>
<feature type="domain" description="TauD/TfdA-like" evidence="5">
    <location>
        <begin position="9"/>
        <end position="304"/>
    </location>
</feature>
<name>A0ABW1NGW0_9ACTN</name>
<dbReference type="PANTHER" id="PTHR10696:SF56">
    <property type="entry name" value="TAUD_TFDA-LIKE DOMAIN-CONTAINING PROTEIN"/>
    <property type="match status" value="1"/>
</dbReference>
<evidence type="ECO:0000313" key="6">
    <source>
        <dbReference type="EMBL" id="MFC6082486.1"/>
    </source>
</evidence>
<keyword evidence="3" id="KW-0408">Iron</keyword>